<protein>
    <submittedName>
        <fullName evidence="1">Uncharacterized protein</fullName>
    </submittedName>
</protein>
<dbReference type="Proteomes" id="UP000626109">
    <property type="component" value="Unassembled WGS sequence"/>
</dbReference>
<sequence>EKKEARDDARRHQLALHDQGMLGDCVRLVDYMFQACLVKVVVNAAVDFFHRMETASKMFSISVAYGDQNMVFEPCLSDHVTMLEELWRGSVQVVNTVPSFLSLPHFDAYVIAQLNHQTVESILNCSLEFNHYTAAVRERIESDINQAQKFSDKHFELFRRIHEYGLRWNEEEYLAAPRSHEDLAADMTLMREFQ</sequence>
<proteinExistence type="predicted"/>
<dbReference type="AlphaFoldDB" id="A0A813JCT9"/>
<name>A0A813JCT9_POLGL</name>
<feature type="non-terminal residue" evidence="1">
    <location>
        <position position="194"/>
    </location>
</feature>
<reference evidence="1" key="1">
    <citation type="submission" date="2021-02" db="EMBL/GenBank/DDBJ databases">
        <authorList>
            <person name="Dougan E. K."/>
            <person name="Rhodes N."/>
            <person name="Thang M."/>
            <person name="Chan C."/>
        </authorList>
    </citation>
    <scope>NUCLEOTIDE SEQUENCE</scope>
</reference>
<evidence type="ECO:0000313" key="1">
    <source>
        <dbReference type="EMBL" id="CAE8676653.1"/>
    </source>
</evidence>
<feature type="non-terminal residue" evidence="1">
    <location>
        <position position="1"/>
    </location>
</feature>
<evidence type="ECO:0000313" key="2">
    <source>
        <dbReference type="Proteomes" id="UP000626109"/>
    </source>
</evidence>
<gene>
    <name evidence="1" type="ORF">PGLA2088_LOCUS19970</name>
</gene>
<accession>A0A813JCT9</accession>
<organism evidence="1 2">
    <name type="scientific">Polarella glacialis</name>
    <name type="common">Dinoflagellate</name>
    <dbReference type="NCBI Taxonomy" id="89957"/>
    <lineage>
        <taxon>Eukaryota</taxon>
        <taxon>Sar</taxon>
        <taxon>Alveolata</taxon>
        <taxon>Dinophyceae</taxon>
        <taxon>Suessiales</taxon>
        <taxon>Suessiaceae</taxon>
        <taxon>Polarella</taxon>
    </lineage>
</organism>
<comment type="caution">
    <text evidence="1">The sequence shown here is derived from an EMBL/GenBank/DDBJ whole genome shotgun (WGS) entry which is preliminary data.</text>
</comment>
<dbReference type="EMBL" id="CAJNNW010025278">
    <property type="protein sequence ID" value="CAE8676653.1"/>
    <property type="molecule type" value="Genomic_DNA"/>
</dbReference>